<dbReference type="Pfam" id="PF01022">
    <property type="entry name" value="HTH_5"/>
    <property type="match status" value="1"/>
</dbReference>
<evidence type="ECO:0000256" key="2">
    <source>
        <dbReference type="ARBA" id="ARBA00023125"/>
    </source>
</evidence>
<evidence type="ECO:0000256" key="3">
    <source>
        <dbReference type="ARBA" id="ARBA00023163"/>
    </source>
</evidence>
<dbReference type="EMBL" id="JAATIZ010000004">
    <property type="protein sequence ID" value="NJB66000.1"/>
    <property type="molecule type" value="Genomic_DNA"/>
</dbReference>
<keyword evidence="6" id="KW-1185">Reference proteome</keyword>
<dbReference type="CDD" id="cd00090">
    <property type="entry name" value="HTH_ARSR"/>
    <property type="match status" value="1"/>
</dbReference>
<evidence type="ECO:0000256" key="1">
    <source>
        <dbReference type="ARBA" id="ARBA00023015"/>
    </source>
</evidence>
<proteinExistence type="predicted"/>
<keyword evidence="1" id="KW-0805">Transcription regulation</keyword>
<reference evidence="5 6" key="1">
    <citation type="submission" date="2020-03" db="EMBL/GenBank/DDBJ databases">
        <title>Genomic Encyclopedia of Type Strains, Phase IV (KMG-IV): sequencing the most valuable type-strain genomes for metagenomic binning, comparative biology and taxonomic classification.</title>
        <authorList>
            <person name="Goeker M."/>
        </authorList>
    </citation>
    <scope>NUCLEOTIDE SEQUENCE [LARGE SCALE GENOMIC DNA]</scope>
    <source>
        <strain evidence="5 6">DSM 26613</strain>
    </source>
</reference>
<keyword evidence="2 5" id="KW-0238">DNA-binding</keyword>
<comment type="caution">
    <text evidence="5">The sequence shown here is derived from an EMBL/GenBank/DDBJ whole genome shotgun (WGS) entry which is preliminary data.</text>
</comment>
<dbReference type="InterPro" id="IPR036388">
    <property type="entry name" value="WH-like_DNA-bd_sf"/>
</dbReference>
<feature type="domain" description="HTH arsR-type" evidence="4">
    <location>
        <begin position="16"/>
        <end position="109"/>
    </location>
</feature>
<evidence type="ECO:0000313" key="5">
    <source>
        <dbReference type="EMBL" id="NJB66000.1"/>
    </source>
</evidence>
<keyword evidence="3" id="KW-0804">Transcription</keyword>
<dbReference type="InterPro" id="IPR011991">
    <property type="entry name" value="ArsR-like_HTH"/>
</dbReference>
<dbReference type="PRINTS" id="PR00778">
    <property type="entry name" value="HTHARSR"/>
</dbReference>
<dbReference type="SMART" id="SM00418">
    <property type="entry name" value="HTH_ARSR"/>
    <property type="match status" value="1"/>
</dbReference>
<dbReference type="SUPFAM" id="SSF46785">
    <property type="entry name" value="Winged helix' DNA-binding domain"/>
    <property type="match status" value="1"/>
</dbReference>
<evidence type="ECO:0000259" key="4">
    <source>
        <dbReference type="PROSITE" id="PS50987"/>
    </source>
</evidence>
<evidence type="ECO:0000313" key="6">
    <source>
        <dbReference type="Proteomes" id="UP000783934"/>
    </source>
</evidence>
<sequence>MKNTMMTDNAKLLTELNAVADEAAGLLGCMANPDRLMLLCMLVQGERNVSELRDLTGIEQPTLSQQLTVLRNEGLAQTRKAGKYVYYRIGNPDVLRIMQTLYDIFCAPDRSESDPGLG</sequence>
<dbReference type="InterPro" id="IPR036390">
    <property type="entry name" value="WH_DNA-bd_sf"/>
</dbReference>
<dbReference type="PROSITE" id="PS50987">
    <property type="entry name" value="HTH_ARSR_2"/>
    <property type="match status" value="1"/>
</dbReference>
<dbReference type="RefSeq" id="WP_244951464.1">
    <property type="nucleotide sequence ID" value="NZ_JAATIZ010000004.1"/>
</dbReference>
<dbReference type="InterPro" id="IPR001845">
    <property type="entry name" value="HTH_ArsR_DNA-bd_dom"/>
</dbReference>
<protein>
    <submittedName>
        <fullName evidence="5">DNA-binding transcriptional ArsR family regulator</fullName>
    </submittedName>
</protein>
<dbReference type="PANTHER" id="PTHR43132:SF2">
    <property type="entry name" value="ARSENICAL RESISTANCE OPERON REPRESSOR ARSR-RELATED"/>
    <property type="match status" value="1"/>
</dbReference>
<dbReference type="Proteomes" id="UP000783934">
    <property type="component" value="Unassembled WGS sequence"/>
</dbReference>
<organism evidence="5 6">
    <name type="scientific">Paenalcaligenes hominis</name>
    <dbReference type="NCBI Taxonomy" id="643674"/>
    <lineage>
        <taxon>Bacteria</taxon>
        <taxon>Pseudomonadati</taxon>
        <taxon>Pseudomonadota</taxon>
        <taxon>Betaproteobacteria</taxon>
        <taxon>Burkholderiales</taxon>
        <taxon>Alcaligenaceae</taxon>
        <taxon>Paenalcaligenes</taxon>
    </lineage>
</organism>
<name>A0ABX0WTA7_9BURK</name>
<dbReference type="GO" id="GO:0003677">
    <property type="term" value="F:DNA binding"/>
    <property type="evidence" value="ECO:0007669"/>
    <property type="project" value="UniProtKB-KW"/>
</dbReference>
<accession>A0ABX0WTA7</accession>
<dbReference type="Gene3D" id="1.10.10.10">
    <property type="entry name" value="Winged helix-like DNA-binding domain superfamily/Winged helix DNA-binding domain"/>
    <property type="match status" value="1"/>
</dbReference>
<dbReference type="InterPro" id="IPR051011">
    <property type="entry name" value="Metal_resp_trans_reg"/>
</dbReference>
<dbReference type="NCBIfam" id="NF033788">
    <property type="entry name" value="HTH_metalloreg"/>
    <property type="match status" value="1"/>
</dbReference>
<gene>
    <name evidence="5" type="ORF">GGR41_002255</name>
</gene>
<dbReference type="PANTHER" id="PTHR43132">
    <property type="entry name" value="ARSENICAL RESISTANCE OPERON REPRESSOR ARSR-RELATED"/>
    <property type="match status" value="1"/>
</dbReference>